<keyword evidence="3" id="KW-1185">Reference proteome</keyword>
<keyword evidence="2" id="KW-0012">Acyltransferase</keyword>
<evidence type="ECO:0000313" key="3">
    <source>
        <dbReference type="Proteomes" id="UP001595979"/>
    </source>
</evidence>
<keyword evidence="2" id="KW-0808">Transferase</keyword>
<dbReference type="EMBL" id="JBHSOH010000005">
    <property type="protein sequence ID" value="MFC5847337.1"/>
    <property type="molecule type" value="Genomic_DNA"/>
</dbReference>
<feature type="domain" description="Gcp-like" evidence="1">
    <location>
        <begin position="53"/>
        <end position="155"/>
    </location>
</feature>
<reference evidence="3" key="1">
    <citation type="journal article" date="2019" name="Int. J. Syst. Evol. Microbiol.">
        <title>The Global Catalogue of Microorganisms (GCM) 10K type strain sequencing project: providing services to taxonomists for standard genome sequencing and annotation.</title>
        <authorList>
            <consortium name="The Broad Institute Genomics Platform"/>
            <consortium name="The Broad Institute Genome Sequencing Center for Infectious Disease"/>
            <person name="Wu L."/>
            <person name="Ma J."/>
        </authorList>
    </citation>
    <scope>NUCLEOTIDE SEQUENCE [LARGE SCALE GENOMIC DNA]</scope>
    <source>
        <strain evidence="3">CGMCC 1.15053</strain>
    </source>
</reference>
<dbReference type="InterPro" id="IPR000905">
    <property type="entry name" value="Gcp-like_dom"/>
</dbReference>
<dbReference type="Gene3D" id="3.30.420.40">
    <property type="match status" value="1"/>
</dbReference>
<dbReference type="Pfam" id="PF00814">
    <property type="entry name" value="TsaD"/>
    <property type="match status" value="1"/>
</dbReference>
<accession>A0ABW1DGV5</accession>
<evidence type="ECO:0000313" key="2">
    <source>
        <dbReference type="EMBL" id="MFC5847337.1"/>
    </source>
</evidence>
<dbReference type="SUPFAM" id="SSF53067">
    <property type="entry name" value="Actin-like ATPase domain"/>
    <property type="match status" value="1"/>
</dbReference>
<organism evidence="2 3">
    <name type="scientific">Deinococcus petrolearius</name>
    <dbReference type="NCBI Taxonomy" id="1751295"/>
    <lineage>
        <taxon>Bacteria</taxon>
        <taxon>Thermotogati</taxon>
        <taxon>Deinococcota</taxon>
        <taxon>Deinococci</taxon>
        <taxon>Deinococcales</taxon>
        <taxon>Deinococcaceae</taxon>
        <taxon>Deinococcus</taxon>
    </lineage>
</organism>
<dbReference type="EC" id="2.3.1.234" evidence="2"/>
<dbReference type="Proteomes" id="UP001595979">
    <property type="component" value="Unassembled WGS sequence"/>
</dbReference>
<sequence length="204" mass="20953">MTAPAAPRPAPDPLAPAVTLALDTATPHLTLALRWGGGVAGPAAEWPVLEWREEVGRAHAERVAGALDELFGRAGLPRRADAVVIGTGPGSYTGVRVGASYALGLARVWGAPVLGVPTLEALVRGDGPQAVALDARKGNVYGAVYDVTAGVVTAVRHAPRKVALEDFRALAPGLPLHLDPVPSGPALLCAGLDHGVRDWALAYL</sequence>
<comment type="caution">
    <text evidence="2">The sequence shown here is derived from an EMBL/GenBank/DDBJ whole genome shotgun (WGS) entry which is preliminary data.</text>
</comment>
<dbReference type="RefSeq" id="WP_380046394.1">
    <property type="nucleotide sequence ID" value="NZ_JBHSOH010000005.1"/>
</dbReference>
<evidence type="ECO:0000259" key="1">
    <source>
        <dbReference type="Pfam" id="PF00814"/>
    </source>
</evidence>
<gene>
    <name evidence="2" type="primary">tsaB</name>
    <name evidence="2" type="ORF">ACFPQ6_03350</name>
</gene>
<name>A0ABW1DGV5_9DEIO</name>
<proteinExistence type="predicted"/>
<protein>
    <submittedName>
        <fullName evidence="2">tRNA (Adenosine(37)-N6)-threonylcarbamoyltransferase complex dimerization subunit type 1 TsaB</fullName>
        <ecNumber evidence="2">2.3.1.234</ecNumber>
    </submittedName>
</protein>
<dbReference type="NCBIfam" id="TIGR03725">
    <property type="entry name" value="T6A_YeaZ"/>
    <property type="match status" value="1"/>
</dbReference>
<dbReference type="InterPro" id="IPR043129">
    <property type="entry name" value="ATPase_NBD"/>
</dbReference>
<dbReference type="InterPro" id="IPR022496">
    <property type="entry name" value="T6A_TsaB"/>
</dbReference>
<dbReference type="GO" id="GO:0061711">
    <property type="term" value="F:tRNA N(6)-L-threonylcarbamoyladenine synthase activity"/>
    <property type="evidence" value="ECO:0007669"/>
    <property type="project" value="UniProtKB-EC"/>
</dbReference>